<evidence type="ECO:0000313" key="1">
    <source>
        <dbReference type="EMBL" id="EHN12566.1"/>
    </source>
</evidence>
<accession>H0E1C7</accession>
<proteinExistence type="predicted"/>
<reference evidence="1 2" key="1">
    <citation type="journal article" date="2013" name="Biodegradation">
        <title>Quantitative proteomic analysis of ibuprofen-degrading Patulibacter sp. strain I11.</title>
        <authorList>
            <person name="Almeida B."/>
            <person name="Kjeldal H."/>
            <person name="Lolas I."/>
            <person name="Knudsen A.D."/>
            <person name="Carvalho G."/>
            <person name="Nielsen K.L."/>
            <person name="Barreto Crespo M.T."/>
            <person name="Stensballe A."/>
            <person name="Nielsen J.L."/>
        </authorList>
    </citation>
    <scope>NUCLEOTIDE SEQUENCE [LARGE SCALE GENOMIC DNA]</scope>
    <source>
        <strain evidence="1 2">I11</strain>
    </source>
</reference>
<comment type="caution">
    <text evidence="1">The sequence shown here is derived from an EMBL/GenBank/DDBJ whole genome shotgun (WGS) entry which is preliminary data.</text>
</comment>
<organism evidence="1 2">
    <name type="scientific">Patulibacter medicamentivorans</name>
    <dbReference type="NCBI Taxonomy" id="1097667"/>
    <lineage>
        <taxon>Bacteria</taxon>
        <taxon>Bacillati</taxon>
        <taxon>Actinomycetota</taxon>
        <taxon>Thermoleophilia</taxon>
        <taxon>Solirubrobacterales</taxon>
        <taxon>Patulibacteraceae</taxon>
        <taxon>Patulibacter</taxon>
    </lineage>
</organism>
<name>H0E1C7_9ACTN</name>
<sequence length="45" mass="4768">MPLMPTTPTARAMPSRMVVAGVSWSCVMGAPVDRRGEAPADGRRP</sequence>
<keyword evidence="2" id="KW-1185">Reference proteome</keyword>
<gene>
    <name evidence="1" type="ORF">PAI11_05890</name>
</gene>
<evidence type="ECO:0000313" key="2">
    <source>
        <dbReference type="Proteomes" id="UP000005143"/>
    </source>
</evidence>
<dbReference type="EMBL" id="AGUD01000019">
    <property type="protein sequence ID" value="EHN12566.1"/>
    <property type="molecule type" value="Genomic_DNA"/>
</dbReference>
<dbReference type="Proteomes" id="UP000005143">
    <property type="component" value="Unassembled WGS sequence"/>
</dbReference>
<protein>
    <submittedName>
        <fullName evidence="1">Uncharacterized protein</fullName>
    </submittedName>
</protein>
<dbReference type="AlphaFoldDB" id="H0E1C7"/>